<feature type="region of interest" description="Disordered" evidence="1">
    <location>
        <begin position="48"/>
        <end position="87"/>
    </location>
</feature>
<dbReference type="Proteomes" id="UP000297948">
    <property type="component" value="Unassembled WGS sequence"/>
</dbReference>
<keyword evidence="3" id="KW-1185">Reference proteome</keyword>
<proteinExistence type="predicted"/>
<name>A0A4Z0HE61_9ACTN</name>
<gene>
    <name evidence="2" type="ORF">E4099_00780</name>
</gene>
<comment type="caution">
    <text evidence="2">The sequence shown here is derived from an EMBL/GenBank/DDBJ whole genome shotgun (WGS) entry which is preliminary data.</text>
</comment>
<feature type="compositionally biased region" description="Gly residues" evidence="1">
    <location>
        <begin position="48"/>
        <end position="66"/>
    </location>
</feature>
<accession>A0A4Z0HE61</accession>
<evidence type="ECO:0000313" key="3">
    <source>
        <dbReference type="Proteomes" id="UP000297948"/>
    </source>
</evidence>
<evidence type="ECO:0000256" key="1">
    <source>
        <dbReference type="SAM" id="MobiDB-lite"/>
    </source>
</evidence>
<dbReference type="EMBL" id="SRID01000002">
    <property type="protein sequence ID" value="TGB19396.1"/>
    <property type="molecule type" value="Genomic_DNA"/>
</dbReference>
<reference evidence="2 3" key="1">
    <citation type="submission" date="2019-03" db="EMBL/GenBank/DDBJ databases">
        <authorList>
            <person name="Gonzalez-Pimentel J.L."/>
        </authorList>
    </citation>
    <scope>NUCLEOTIDE SEQUENCE [LARGE SCALE GENOMIC DNA]</scope>
    <source>
        <strain evidence="2 3">JCM 31289</strain>
    </source>
</reference>
<evidence type="ECO:0000313" key="2">
    <source>
        <dbReference type="EMBL" id="TGB19396.1"/>
    </source>
</evidence>
<protein>
    <submittedName>
        <fullName evidence="2">Uncharacterized protein</fullName>
    </submittedName>
</protein>
<organism evidence="2 3">
    <name type="scientific">Streptomyces palmae</name>
    <dbReference type="NCBI Taxonomy" id="1701085"/>
    <lineage>
        <taxon>Bacteria</taxon>
        <taxon>Bacillati</taxon>
        <taxon>Actinomycetota</taxon>
        <taxon>Actinomycetes</taxon>
        <taxon>Kitasatosporales</taxon>
        <taxon>Streptomycetaceae</taxon>
        <taxon>Streptomyces</taxon>
    </lineage>
</organism>
<sequence>MPLGGGEGVGADQGAVLGAEGCGRVGLGVPLPSGERWGGWGFGLGTAFGSGSGPGSGSGSGKGSGQRRGSVPAGRWQEHFQQPLEEESDTVRHVDLLSSGWPCPRAVRAVAGVLADRPWCVSLPRSIPRSYRTALYSRYAGLSGRHLASPSACCGSC</sequence>
<dbReference type="AlphaFoldDB" id="A0A4Z0HE61"/>